<dbReference type="Gene3D" id="3.40.50.300">
    <property type="entry name" value="P-loop containing nucleotide triphosphate hydrolases"/>
    <property type="match status" value="1"/>
</dbReference>
<protein>
    <submittedName>
        <fullName evidence="8">DNA translocase FtsK</fullName>
    </submittedName>
</protein>
<evidence type="ECO:0000259" key="7">
    <source>
        <dbReference type="PROSITE" id="PS50901"/>
    </source>
</evidence>
<dbReference type="InterPro" id="IPR002543">
    <property type="entry name" value="FtsK_dom"/>
</dbReference>
<dbReference type="InterPro" id="IPR018541">
    <property type="entry name" value="Ftsk_gamma"/>
</dbReference>
<evidence type="ECO:0000256" key="5">
    <source>
        <dbReference type="PROSITE-ProRule" id="PRU00289"/>
    </source>
</evidence>
<reference evidence="8" key="1">
    <citation type="submission" date="2020-10" db="EMBL/GenBank/DDBJ databases">
        <authorList>
            <person name="Gilroy R."/>
        </authorList>
    </citation>
    <scope>NUCLEOTIDE SEQUENCE</scope>
    <source>
        <strain evidence="8">ChiHcec3-11533</strain>
    </source>
</reference>
<keyword evidence="2 5" id="KW-0547">Nucleotide-binding</keyword>
<dbReference type="EMBL" id="DVMU01000190">
    <property type="protein sequence ID" value="HIU34618.1"/>
    <property type="molecule type" value="Genomic_DNA"/>
</dbReference>
<dbReference type="SMART" id="SM00382">
    <property type="entry name" value="AAA"/>
    <property type="match status" value="1"/>
</dbReference>
<dbReference type="SMART" id="SM00843">
    <property type="entry name" value="Ftsk_gamma"/>
    <property type="match status" value="1"/>
</dbReference>
<dbReference type="Proteomes" id="UP000824072">
    <property type="component" value="Unassembled WGS sequence"/>
</dbReference>
<evidence type="ECO:0000313" key="8">
    <source>
        <dbReference type="EMBL" id="HIU34618.1"/>
    </source>
</evidence>
<proteinExistence type="inferred from homology"/>
<accession>A0A9D1LBM5</accession>
<dbReference type="Pfam" id="PF01580">
    <property type="entry name" value="FtsK_SpoIIIE"/>
    <property type="match status" value="1"/>
</dbReference>
<dbReference type="InterPro" id="IPR036390">
    <property type="entry name" value="WH_DNA-bd_sf"/>
</dbReference>
<feature type="compositionally biased region" description="Acidic residues" evidence="6">
    <location>
        <begin position="154"/>
        <end position="167"/>
    </location>
</feature>
<organism evidence="8 9">
    <name type="scientific">Candidatus Pullichristensenella excrementigallinarum</name>
    <dbReference type="NCBI Taxonomy" id="2840907"/>
    <lineage>
        <taxon>Bacteria</taxon>
        <taxon>Bacillati</taxon>
        <taxon>Bacillota</taxon>
        <taxon>Clostridia</taxon>
        <taxon>Candidatus Pullichristensenella</taxon>
    </lineage>
</organism>
<keyword evidence="3 5" id="KW-0067">ATP-binding</keyword>
<dbReference type="InterPro" id="IPR027417">
    <property type="entry name" value="P-loop_NTPase"/>
</dbReference>
<feature type="compositionally biased region" description="Basic residues" evidence="6">
    <location>
        <begin position="175"/>
        <end position="185"/>
    </location>
</feature>
<feature type="compositionally biased region" description="Basic and acidic residues" evidence="6">
    <location>
        <begin position="51"/>
        <end position="63"/>
    </location>
</feature>
<evidence type="ECO:0000256" key="3">
    <source>
        <dbReference type="ARBA" id="ARBA00022840"/>
    </source>
</evidence>
<evidence type="ECO:0000313" key="9">
    <source>
        <dbReference type="Proteomes" id="UP000824072"/>
    </source>
</evidence>
<dbReference type="InterPro" id="IPR041027">
    <property type="entry name" value="FtsK_alpha"/>
</dbReference>
<dbReference type="CDD" id="cd01127">
    <property type="entry name" value="TrwB_TraG_TraD_VirD4"/>
    <property type="match status" value="1"/>
</dbReference>
<feature type="compositionally biased region" description="Basic and acidic residues" evidence="6">
    <location>
        <begin position="1"/>
        <end position="23"/>
    </location>
</feature>
<gene>
    <name evidence="8" type="ORF">IAB02_08650</name>
</gene>
<feature type="region of interest" description="Disordered" evidence="6">
    <location>
        <begin position="1"/>
        <end position="197"/>
    </location>
</feature>
<dbReference type="Pfam" id="PF17854">
    <property type="entry name" value="FtsK_alpha"/>
    <property type="match status" value="1"/>
</dbReference>
<dbReference type="GO" id="GO:0005524">
    <property type="term" value="F:ATP binding"/>
    <property type="evidence" value="ECO:0007669"/>
    <property type="project" value="UniProtKB-UniRule"/>
</dbReference>
<dbReference type="Pfam" id="PF09397">
    <property type="entry name" value="FtsK_gamma"/>
    <property type="match status" value="1"/>
</dbReference>
<dbReference type="InterPro" id="IPR003593">
    <property type="entry name" value="AAA+_ATPase"/>
</dbReference>
<comment type="similarity">
    <text evidence="1">Belongs to the FtsK/SpoIIIE/SftA family.</text>
</comment>
<keyword evidence="4" id="KW-0238">DNA-binding</keyword>
<dbReference type="SUPFAM" id="SSF52540">
    <property type="entry name" value="P-loop containing nucleoside triphosphate hydrolases"/>
    <property type="match status" value="1"/>
</dbReference>
<feature type="binding site" evidence="5">
    <location>
        <begin position="352"/>
        <end position="359"/>
    </location>
    <ligand>
        <name>ATP</name>
        <dbReference type="ChEBI" id="CHEBI:30616"/>
    </ligand>
</feature>
<evidence type="ECO:0000256" key="2">
    <source>
        <dbReference type="ARBA" id="ARBA00022741"/>
    </source>
</evidence>
<dbReference type="GO" id="GO:0003677">
    <property type="term" value="F:DNA binding"/>
    <property type="evidence" value="ECO:0007669"/>
    <property type="project" value="UniProtKB-KW"/>
</dbReference>
<dbReference type="PANTHER" id="PTHR22683:SF41">
    <property type="entry name" value="DNA TRANSLOCASE FTSK"/>
    <property type="match status" value="1"/>
</dbReference>
<dbReference type="AlphaFoldDB" id="A0A9D1LBM5"/>
<dbReference type="PROSITE" id="PS50901">
    <property type="entry name" value="FTSK"/>
    <property type="match status" value="1"/>
</dbReference>
<evidence type="ECO:0000256" key="6">
    <source>
        <dbReference type="SAM" id="MobiDB-lite"/>
    </source>
</evidence>
<comment type="caution">
    <text evidence="8">The sequence shown here is derived from an EMBL/GenBank/DDBJ whole genome shotgun (WGS) entry which is preliminary data.</text>
</comment>
<evidence type="ECO:0000256" key="1">
    <source>
        <dbReference type="ARBA" id="ARBA00006474"/>
    </source>
</evidence>
<evidence type="ECO:0000256" key="4">
    <source>
        <dbReference type="ARBA" id="ARBA00023125"/>
    </source>
</evidence>
<sequence length="678" mass="74565">MRDWIAQRNERRADENFELDRQTAYEAELPPQPPRRRAPHQAREQSPVVQERARPAAKQEQRPQSRRPARPASEDLQGAPSEPKPRSKPRRRMYNEVIPESGEDASEEAFSPVVTSTSPIPEPFKPARPGRLSKAGLEKSAEKAPEESSGDLTIEPDEYELPDEDAAPFDLPSSRKGKPLPKIKRPAAPAAQEEEEEAYNYPPIDLLSNAEPLQEGHGKEADLEKARLLCDTLKSFGIDTRLTGIAHGPAVTRFELQPAPGVKVSRITALSDDIALNLAAESVRIEAPIPGKAAVGVEIPNDHVETVALRDVLESAEARRHPSRVAVGLGKDNSGRYIVADIAKMPHVLIAGQTGSGKSVCINALIISILYRATPDEVKLILIDPKVVELSVYNGIPHLIAPVVTDPKKAASALEWAVSEMSTRYKKFAERGVRDIKGYNKALPEGEKQMPQMVIIIDELADLMMVAPGEVEESICRLAQLARAAGMHLVIATQRPSVNVITGVIKANIPTRIAFSVASQVDSRTMIDHGGAEKLLGNGDMLFVPSGINKPMRVQGAWVSDQEVHQVTEYIKTRHETSYDEDVVEKINQSVLSDAEKEEAAQEYDPRLAEAVEIVIEAGQASISMLQRRMRVGYARAGRLIDEMAQRGIVSEADGAKPRNVLVTREQFEQMFEDEEDA</sequence>
<reference evidence="8" key="2">
    <citation type="journal article" date="2021" name="PeerJ">
        <title>Extensive microbial diversity within the chicken gut microbiome revealed by metagenomics and culture.</title>
        <authorList>
            <person name="Gilroy R."/>
            <person name="Ravi A."/>
            <person name="Getino M."/>
            <person name="Pursley I."/>
            <person name="Horton D.L."/>
            <person name="Alikhan N.F."/>
            <person name="Baker D."/>
            <person name="Gharbi K."/>
            <person name="Hall N."/>
            <person name="Watson M."/>
            <person name="Adriaenssens E.M."/>
            <person name="Foster-Nyarko E."/>
            <person name="Jarju S."/>
            <person name="Secka A."/>
            <person name="Antonio M."/>
            <person name="Oren A."/>
            <person name="Chaudhuri R.R."/>
            <person name="La Ragione R."/>
            <person name="Hildebrand F."/>
            <person name="Pallen M.J."/>
        </authorList>
    </citation>
    <scope>NUCLEOTIDE SEQUENCE</scope>
    <source>
        <strain evidence="8">ChiHcec3-11533</strain>
    </source>
</reference>
<name>A0A9D1LBM5_9FIRM</name>
<feature type="compositionally biased region" description="Basic and acidic residues" evidence="6">
    <location>
        <begin position="136"/>
        <end position="146"/>
    </location>
</feature>
<dbReference type="PANTHER" id="PTHR22683">
    <property type="entry name" value="SPORULATION PROTEIN RELATED"/>
    <property type="match status" value="1"/>
</dbReference>
<dbReference type="Gene3D" id="1.10.10.10">
    <property type="entry name" value="Winged helix-like DNA-binding domain superfamily/Winged helix DNA-binding domain"/>
    <property type="match status" value="1"/>
</dbReference>
<dbReference type="InterPro" id="IPR036388">
    <property type="entry name" value="WH-like_DNA-bd_sf"/>
</dbReference>
<feature type="domain" description="FtsK" evidence="7">
    <location>
        <begin position="335"/>
        <end position="524"/>
    </location>
</feature>
<dbReference type="Gene3D" id="3.30.980.40">
    <property type="match status" value="1"/>
</dbReference>
<dbReference type="SUPFAM" id="SSF46785">
    <property type="entry name" value="Winged helix' DNA-binding domain"/>
    <property type="match status" value="1"/>
</dbReference>
<dbReference type="GO" id="GO:0016020">
    <property type="term" value="C:membrane"/>
    <property type="evidence" value="ECO:0007669"/>
    <property type="project" value="UniProtKB-SubCell"/>
</dbReference>
<dbReference type="InterPro" id="IPR050206">
    <property type="entry name" value="FtsK/SpoIIIE/SftA"/>
</dbReference>